<dbReference type="EMBL" id="JBEWSZ010000008">
    <property type="protein sequence ID" value="MET2832261.1"/>
    <property type="molecule type" value="Genomic_DNA"/>
</dbReference>
<reference evidence="9 10" key="1">
    <citation type="submission" date="2024-06" db="EMBL/GenBank/DDBJ databases">
        <authorList>
            <person name="Kim D.-U."/>
        </authorList>
    </citation>
    <scope>NUCLEOTIDE SEQUENCE [LARGE SCALE GENOMIC DNA]</scope>
    <source>
        <strain evidence="9 10">KACC15460</strain>
    </source>
</reference>
<comment type="similarity">
    <text evidence="2">Belongs to the VirD4/TraG family.</text>
</comment>
<dbReference type="CDD" id="cd01127">
    <property type="entry name" value="TrwB_TraG_TraD_VirD4"/>
    <property type="match status" value="1"/>
</dbReference>
<evidence type="ECO:0000256" key="3">
    <source>
        <dbReference type="ARBA" id="ARBA00022475"/>
    </source>
</evidence>
<feature type="compositionally biased region" description="Basic and acidic residues" evidence="7">
    <location>
        <begin position="765"/>
        <end position="779"/>
    </location>
</feature>
<evidence type="ECO:0000256" key="2">
    <source>
        <dbReference type="ARBA" id="ARBA00008806"/>
    </source>
</evidence>
<dbReference type="PANTHER" id="PTHR37937">
    <property type="entry name" value="CONJUGATIVE TRANSFER: DNA TRANSPORT"/>
    <property type="match status" value="1"/>
</dbReference>
<keyword evidence="4 8" id="KW-0812">Transmembrane</keyword>
<comment type="caution">
    <text evidence="9">The sequence shown here is derived from an EMBL/GenBank/DDBJ whole genome shotgun (WGS) entry which is preliminary data.</text>
</comment>
<evidence type="ECO:0000256" key="8">
    <source>
        <dbReference type="SAM" id="Phobius"/>
    </source>
</evidence>
<evidence type="ECO:0000313" key="9">
    <source>
        <dbReference type="EMBL" id="MET2832261.1"/>
    </source>
</evidence>
<dbReference type="PANTHER" id="PTHR37937:SF1">
    <property type="entry name" value="CONJUGATIVE TRANSFER: DNA TRANSPORT"/>
    <property type="match status" value="1"/>
</dbReference>
<comment type="subcellular location">
    <subcellularLocation>
        <location evidence="1">Cell membrane</location>
        <topology evidence="1">Multi-pass membrane protein</topology>
    </subcellularLocation>
</comment>
<dbReference type="SUPFAM" id="SSF52540">
    <property type="entry name" value="P-loop containing nucleoside triphosphate hydrolases"/>
    <property type="match status" value="1"/>
</dbReference>
<dbReference type="InterPro" id="IPR003688">
    <property type="entry name" value="TraG/VirD4"/>
</dbReference>
<feature type="transmembrane region" description="Helical" evidence="8">
    <location>
        <begin position="85"/>
        <end position="106"/>
    </location>
</feature>
<evidence type="ECO:0000256" key="6">
    <source>
        <dbReference type="ARBA" id="ARBA00023136"/>
    </source>
</evidence>
<keyword evidence="3" id="KW-1003">Cell membrane</keyword>
<sequence>MKMASVYTDEEIDRPKWTGLQKVSFFTFPVALVAAILLWLAFFTLIYDLYVTSFGSTSFFDYISKAPFPDGVRYTWSIIGIRNTFGLSVLAVVLAAPFLFAWFCLWMMKGGRALSRKILYLLHVRSMFSLIANTALVFAAAYVGVIAYGIGFFLVATKFGHNAAAAEYFGNHLAAMYQAPFGAIDAAGAYQRPSRQTVLAALAGLAAAGALVGFPIGAAVQKRQRMVMGKARLATLKDAADFRLRDKHGIVLGLKQGLLLRNDGDQHVMVIGSPGQGKSRSFVIPTMMSFQGSQFVLDMSGELFEETSGYMKDKGYDVYLLAPGSKLTDGYNPLDLISKDPNQRITDLQKLTQMLLPERLRSDSSDFWEESARILMTAMLGFVLECPDTRKSLSELYRILNSMSDERKAIVQLLENYESVLSDQTRMQLTKFSGRHEKLGEGIAAEIVAKLNFLQNPLVEALTSITTIPVDTIRKRKMVIYIQADWNAIQIYERLISIFLQQMADKLVQMGKLRDGEHEILMMLDEFGNGGRIDTVLTLAPLIRKNGVRFVFILQDGAQLERLYQKSGQKILMGASTIKLFMNFQNQEDATAVSIAAGKTTGWIDQSSYTHRHGRRDRSVSKVPVAVDLLPVNTLMMMKPEEAILQVTGMPLMRIMKLDSGGERMFSKVRKFKPLPKPRMEPVEWTVADTVKFNGSRPSAKDATGEVKDRRVKAAMEVDFASVERPQNAHEVRFSVKDGIRQVYISSLDELRHRLDLDEKRSVGVTEDDLRKERQKEQPPQKIANVNTVSLSHNDKRPKTDDESESDTKASRKRRPISEMNSGDRGSLNKATTQRANQEIGEKDGADEDDLEIDLEKLDRNKYASILTKRDPVRERHLAREDAPDMQVIRSPVLRRQEVRDAFDSDVTAFNQVIFDSVNAASEVDATDLNADVDLMVQKLSERMSDKTSRSYLEEYAEMARDPLAEK</sequence>
<name>A0ABV2DQH1_9HYPH</name>
<gene>
    <name evidence="9" type="ORF">ABVQ20_35495</name>
</gene>
<dbReference type="RefSeq" id="WP_354464484.1">
    <property type="nucleotide sequence ID" value="NZ_JBEWSZ010000008.1"/>
</dbReference>
<feature type="transmembrane region" description="Helical" evidence="8">
    <location>
        <begin position="23"/>
        <end position="47"/>
    </location>
</feature>
<evidence type="ECO:0000256" key="5">
    <source>
        <dbReference type="ARBA" id="ARBA00022989"/>
    </source>
</evidence>
<evidence type="ECO:0000256" key="7">
    <source>
        <dbReference type="SAM" id="MobiDB-lite"/>
    </source>
</evidence>
<feature type="compositionally biased region" description="Basic and acidic residues" evidence="7">
    <location>
        <begin position="793"/>
        <end position="810"/>
    </location>
</feature>
<dbReference type="Pfam" id="PF02534">
    <property type="entry name" value="T4SS-DNA_transf"/>
    <property type="match status" value="1"/>
</dbReference>
<feature type="region of interest" description="Disordered" evidence="7">
    <location>
        <begin position="765"/>
        <end position="848"/>
    </location>
</feature>
<proteinExistence type="inferred from homology"/>
<dbReference type="Gene3D" id="3.40.50.300">
    <property type="entry name" value="P-loop containing nucleotide triphosphate hydrolases"/>
    <property type="match status" value="1"/>
</dbReference>
<dbReference type="InterPro" id="IPR051539">
    <property type="entry name" value="T4SS-coupling_protein"/>
</dbReference>
<feature type="transmembrane region" description="Helical" evidence="8">
    <location>
        <begin position="127"/>
        <end position="150"/>
    </location>
</feature>
<keyword evidence="5 8" id="KW-1133">Transmembrane helix</keyword>
<organism evidence="9 10">
    <name type="scientific">Mesorhizobium shangrilense</name>
    <dbReference type="NCBI Taxonomy" id="460060"/>
    <lineage>
        <taxon>Bacteria</taxon>
        <taxon>Pseudomonadati</taxon>
        <taxon>Pseudomonadota</taxon>
        <taxon>Alphaproteobacteria</taxon>
        <taxon>Hyphomicrobiales</taxon>
        <taxon>Phyllobacteriaceae</taxon>
        <taxon>Mesorhizobium</taxon>
    </lineage>
</organism>
<dbReference type="Proteomes" id="UP001548832">
    <property type="component" value="Unassembled WGS sequence"/>
</dbReference>
<accession>A0ABV2DQH1</accession>
<dbReference type="InterPro" id="IPR027417">
    <property type="entry name" value="P-loop_NTPase"/>
</dbReference>
<evidence type="ECO:0000256" key="1">
    <source>
        <dbReference type="ARBA" id="ARBA00004651"/>
    </source>
</evidence>
<keyword evidence="10" id="KW-1185">Reference proteome</keyword>
<evidence type="ECO:0000256" key="4">
    <source>
        <dbReference type="ARBA" id="ARBA00022692"/>
    </source>
</evidence>
<feature type="transmembrane region" description="Helical" evidence="8">
    <location>
        <begin position="198"/>
        <end position="220"/>
    </location>
</feature>
<protein>
    <submittedName>
        <fullName evidence="9">Type IV secretory system conjugative DNA transfer family protein</fullName>
    </submittedName>
</protein>
<keyword evidence="6 8" id="KW-0472">Membrane</keyword>
<evidence type="ECO:0000313" key="10">
    <source>
        <dbReference type="Proteomes" id="UP001548832"/>
    </source>
</evidence>